<dbReference type="PROSITE" id="PS51450">
    <property type="entry name" value="LRR"/>
    <property type="match status" value="2"/>
</dbReference>
<evidence type="ECO:0000313" key="3">
    <source>
        <dbReference type="Proteomes" id="UP000887566"/>
    </source>
</evidence>
<dbReference type="SUPFAM" id="SSF52058">
    <property type="entry name" value="L domain-like"/>
    <property type="match status" value="2"/>
</dbReference>
<organism evidence="3 4">
    <name type="scientific">Plectus sambesii</name>
    <dbReference type="NCBI Taxonomy" id="2011161"/>
    <lineage>
        <taxon>Eukaryota</taxon>
        <taxon>Metazoa</taxon>
        <taxon>Ecdysozoa</taxon>
        <taxon>Nematoda</taxon>
        <taxon>Chromadorea</taxon>
        <taxon>Plectida</taxon>
        <taxon>Plectina</taxon>
        <taxon>Plectoidea</taxon>
        <taxon>Plectidae</taxon>
        <taxon>Plectus</taxon>
    </lineage>
</organism>
<keyword evidence="2" id="KW-0677">Repeat</keyword>
<dbReference type="PANTHER" id="PTHR24366">
    <property type="entry name" value="IG(IMMUNOGLOBULIN) AND LRR(LEUCINE RICH REPEAT) DOMAINS"/>
    <property type="match status" value="1"/>
</dbReference>
<dbReference type="Gene3D" id="3.80.10.10">
    <property type="entry name" value="Ribonuclease Inhibitor"/>
    <property type="match status" value="4"/>
</dbReference>
<sequence length="490" mass="55120">MKHLAIDSCKTETIEAGTFNGLSGLRSLKLLKLKIAPNESVEMPNDIFAGLTSLEALEIPRNGLQRIPKSISSLRNLTRFDASYNALSSLGPTKLVELDKLRVIILDGNAYTYLNYARFPTRLTRLSVRDNVISVMFQETDDERELIYEAIDLSGNKIEFLADTVLLNSVRMVNLSSNLIRIISDGALAQKNRLDWIDLTNNRLNDIELKAIAVYNPGVGRVRIFAARNPLRCSCALEWMIEEHRQASYQVAIADLDKVTCTPLRSSIYVSLSSIDPSTLLCEYRGAVCHEDCTLQCCRSPNCSCRSICPKQCTCWASREGRNIVDCSNAKPSFDIRSIPNRTTEAHLSGSYFPSLKKGDFLDKTRLTFLNLSLSSIQRLEDEAFQGANHLKTLDLSYNFLTKFSGSELDWHVKLKQLNLHNNQLSDFNQKTFQGFHSLENVTLGGGNRYICDCLSNSAIVKWFRVPKNAEKVTDIDDVFCAEHNTISFN</sequence>
<dbReference type="Proteomes" id="UP000887566">
    <property type="component" value="Unplaced"/>
</dbReference>
<proteinExistence type="predicted"/>
<accession>A0A914W3V9</accession>
<dbReference type="Pfam" id="PF13855">
    <property type="entry name" value="LRR_8"/>
    <property type="match status" value="3"/>
</dbReference>
<evidence type="ECO:0000256" key="1">
    <source>
        <dbReference type="ARBA" id="ARBA00022614"/>
    </source>
</evidence>
<keyword evidence="3" id="KW-1185">Reference proteome</keyword>
<dbReference type="InterPro" id="IPR032675">
    <property type="entry name" value="LRR_dom_sf"/>
</dbReference>
<dbReference type="Pfam" id="PF00560">
    <property type="entry name" value="LRR_1"/>
    <property type="match status" value="1"/>
</dbReference>
<dbReference type="AlphaFoldDB" id="A0A914W3V9"/>
<reference evidence="4" key="1">
    <citation type="submission" date="2022-11" db="UniProtKB">
        <authorList>
            <consortium name="WormBaseParasite"/>
        </authorList>
    </citation>
    <scope>IDENTIFICATION</scope>
</reference>
<protein>
    <submittedName>
        <fullName evidence="4">Uncharacterized protein</fullName>
    </submittedName>
</protein>
<evidence type="ECO:0000313" key="4">
    <source>
        <dbReference type="WBParaSite" id="PSAMB.scaffold2975size20275.g19798.t1"/>
    </source>
</evidence>
<dbReference type="WBParaSite" id="PSAMB.scaffold2975size20275.g19798.t1">
    <property type="protein sequence ID" value="PSAMB.scaffold2975size20275.g19798.t1"/>
    <property type="gene ID" value="PSAMB.scaffold2975size20275.g19798"/>
</dbReference>
<name>A0A914W3V9_9BILA</name>
<dbReference type="PANTHER" id="PTHR24366:SF96">
    <property type="entry name" value="LEUCINE RICH REPEAT CONTAINING 53"/>
    <property type="match status" value="1"/>
</dbReference>
<dbReference type="SMART" id="SM00369">
    <property type="entry name" value="LRR_TYP"/>
    <property type="match status" value="4"/>
</dbReference>
<keyword evidence="1" id="KW-0433">Leucine-rich repeat</keyword>
<dbReference type="InterPro" id="IPR001611">
    <property type="entry name" value="Leu-rich_rpt"/>
</dbReference>
<evidence type="ECO:0000256" key="2">
    <source>
        <dbReference type="ARBA" id="ARBA00022737"/>
    </source>
</evidence>
<dbReference type="InterPro" id="IPR003591">
    <property type="entry name" value="Leu-rich_rpt_typical-subtyp"/>
</dbReference>